<proteinExistence type="predicted"/>
<comment type="caution">
    <text evidence="1">The sequence shown here is derived from an EMBL/GenBank/DDBJ whole genome shotgun (WGS) entry which is preliminary data.</text>
</comment>
<evidence type="ECO:0000313" key="2">
    <source>
        <dbReference type="Proteomes" id="UP001374599"/>
    </source>
</evidence>
<reference evidence="1" key="1">
    <citation type="submission" date="2023-09" db="EMBL/GenBank/DDBJ databases">
        <title>Vallitalea sediminicola and Vallitalea maricola sp. nov., anaerobic bacteria isolated from marine sediment.</title>
        <authorList>
            <person name="Hirano S."/>
            <person name="Maeda A."/>
            <person name="Terahara T."/>
            <person name="Mori K."/>
            <person name="Hamada M."/>
            <person name="Matsumoto R."/>
            <person name="Kobayashi T."/>
        </authorList>
    </citation>
    <scope>NUCLEOTIDE SEQUENCE</scope>
    <source>
        <strain evidence="1">AN17-2</strain>
    </source>
</reference>
<dbReference type="Proteomes" id="UP001374599">
    <property type="component" value="Unassembled WGS sequence"/>
</dbReference>
<accession>A0ACB5UK83</accession>
<evidence type="ECO:0000313" key="1">
    <source>
        <dbReference type="EMBL" id="GMQ63037.1"/>
    </source>
</evidence>
<name>A0ACB5UK83_9FIRM</name>
<keyword evidence="2" id="KW-1185">Reference proteome</keyword>
<gene>
    <name evidence="1" type="ORF">AN2V17_22700</name>
</gene>
<sequence>MGNFIAGGIIILLVGLAIHKMYKDKKAGKKCSGCSSCPAQCDCESKK</sequence>
<protein>
    <submittedName>
        <fullName evidence="1">Uncharacterized protein</fullName>
    </submittedName>
</protein>
<dbReference type="EMBL" id="BTPU01000035">
    <property type="protein sequence ID" value="GMQ63037.1"/>
    <property type="molecule type" value="Genomic_DNA"/>
</dbReference>
<organism evidence="1 2">
    <name type="scientific">Vallitalea maricola</name>
    <dbReference type="NCBI Taxonomy" id="3074433"/>
    <lineage>
        <taxon>Bacteria</taxon>
        <taxon>Bacillati</taxon>
        <taxon>Bacillota</taxon>
        <taxon>Clostridia</taxon>
        <taxon>Lachnospirales</taxon>
        <taxon>Vallitaleaceae</taxon>
        <taxon>Vallitalea</taxon>
    </lineage>
</organism>